<dbReference type="InterPro" id="IPR046956">
    <property type="entry name" value="RLP23-like"/>
</dbReference>
<gene>
    <name evidence="10" type="ORF">CTI12_AA366100</name>
</gene>
<dbReference type="PANTHER" id="PTHR48063">
    <property type="entry name" value="LRR RECEPTOR-LIKE KINASE"/>
    <property type="match status" value="1"/>
</dbReference>
<dbReference type="Proteomes" id="UP000245207">
    <property type="component" value="Unassembled WGS sequence"/>
</dbReference>
<proteinExistence type="predicted"/>
<accession>A0A2U1MKL6</accession>
<evidence type="ECO:0000256" key="4">
    <source>
        <dbReference type="ARBA" id="ARBA00022729"/>
    </source>
</evidence>
<dbReference type="EMBL" id="PKPP01005023">
    <property type="protein sequence ID" value="PWA61766.1"/>
    <property type="molecule type" value="Genomic_DNA"/>
</dbReference>
<dbReference type="GO" id="GO:0016020">
    <property type="term" value="C:membrane"/>
    <property type="evidence" value="ECO:0007669"/>
    <property type="project" value="UniProtKB-SubCell"/>
</dbReference>
<keyword evidence="5" id="KW-0677">Repeat</keyword>
<keyword evidence="11" id="KW-1185">Reference proteome</keyword>
<dbReference type="Pfam" id="PF08263">
    <property type="entry name" value="LRRNT_2"/>
    <property type="match status" value="1"/>
</dbReference>
<evidence type="ECO:0000256" key="5">
    <source>
        <dbReference type="ARBA" id="ARBA00022737"/>
    </source>
</evidence>
<evidence type="ECO:0000313" key="11">
    <source>
        <dbReference type="Proteomes" id="UP000245207"/>
    </source>
</evidence>
<keyword evidence="4" id="KW-0732">Signal</keyword>
<comment type="caution">
    <text evidence="10">The sequence shown here is derived from an EMBL/GenBank/DDBJ whole genome shotgun (WGS) entry which is preliminary data.</text>
</comment>
<evidence type="ECO:0000259" key="9">
    <source>
        <dbReference type="Pfam" id="PF08263"/>
    </source>
</evidence>
<dbReference type="Gene3D" id="3.80.10.10">
    <property type="entry name" value="Ribonuclease Inhibitor"/>
    <property type="match status" value="1"/>
</dbReference>
<reference evidence="10 11" key="1">
    <citation type="journal article" date="2018" name="Mol. Plant">
        <title>The genome of Artemisia annua provides insight into the evolution of Asteraceae family and artemisinin biosynthesis.</title>
        <authorList>
            <person name="Shen Q."/>
            <person name="Zhang L."/>
            <person name="Liao Z."/>
            <person name="Wang S."/>
            <person name="Yan T."/>
            <person name="Shi P."/>
            <person name="Liu M."/>
            <person name="Fu X."/>
            <person name="Pan Q."/>
            <person name="Wang Y."/>
            <person name="Lv Z."/>
            <person name="Lu X."/>
            <person name="Zhang F."/>
            <person name="Jiang W."/>
            <person name="Ma Y."/>
            <person name="Chen M."/>
            <person name="Hao X."/>
            <person name="Li L."/>
            <person name="Tang Y."/>
            <person name="Lv G."/>
            <person name="Zhou Y."/>
            <person name="Sun X."/>
            <person name="Brodelius P.E."/>
            <person name="Rose J.K.C."/>
            <person name="Tang K."/>
        </authorList>
    </citation>
    <scope>NUCLEOTIDE SEQUENCE [LARGE SCALE GENOMIC DNA]</scope>
    <source>
        <strain evidence="11">cv. Huhao1</strain>
        <tissue evidence="10">Leaf</tissue>
    </source>
</reference>
<dbReference type="InterPro" id="IPR013210">
    <property type="entry name" value="LRR_N_plant-typ"/>
</dbReference>
<keyword evidence="7" id="KW-0472">Membrane</keyword>
<organism evidence="10 11">
    <name type="scientific">Artemisia annua</name>
    <name type="common">Sweet wormwood</name>
    <dbReference type="NCBI Taxonomy" id="35608"/>
    <lineage>
        <taxon>Eukaryota</taxon>
        <taxon>Viridiplantae</taxon>
        <taxon>Streptophyta</taxon>
        <taxon>Embryophyta</taxon>
        <taxon>Tracheophyta</taxon>
        <taxon>Spermatophyta</taxon>
        <taxon>Magnoliopsida</taxon>
        <taxon>eudicotyledons</taxon>
        <taxon>Gunneridae</taxon>
        <taxon>Pentapetalae</taxon>
        <taxon>asterids</taxon>
        <taxon>campanulids</taxon>
        <taxon>Asterales</taxon>
        <taxon>Asteraceae</taxon>
        <taxon>Asteroideae</taxon>
        <taxon>Anthemideae</taxon>
        <taxon>Artemisiinae</taxon>
        <taxon>Artemisia</taxon>
    </lineage>
</organism>
<sequence length="117" mass="13389">MDSERQALIEFKHGLVDEAHRLASWVGGESDCCRWAGIACDNLTRHVHRVHLPGLNGHCEDYYNSDKEREEASKQRLRGNISSSLLHLKQLRHLDLSCNDFSMSQVPNTLFPSLFLE</sequence>
<keyword evidence="3" id="KW-0812">Transmembrane</keyword>
<evidence type="ECO:0000256" key="2">
    <source>
        <dbReference type="ARBA" id="ARBA00022614"/>
    </source>
</evidence>
<dbReference type="PANTHER" id="PTHR48063:SF99">
    <property type="entry name" value="LEUCINE-RICH REPEAT-CONTAINING, PLANT-TYPE, LEUCINE-RICH REPEAT DOMAIN SUPERFAMILY"/>
    <property type="match status" value="1"/>
</dbReference>
<protein>
    <submittedName>
        <fullName evidence="10">Leucine-rich repeat protein</fullName>
    </submittedName>
</protein>
<keyword evidence="2" id="KW-0433">Leucine-rich repeat</keyword>
<dbReference type="OrthoDB" id="1600340at2759"/>
<keyword evidence="6" id="KW-1133">Transmembrane helix</keyword>
<evidence type="ECO:0000256" key="7">
    <source>
        <dbReference type="ARBA" id="ARBA00023136"/>
    </source>
</evidence>
<evidence type="ECO:0000256" key="6">
    <source>
        <dbReference type="ARBA" id="ARBA00022989"/>
    </source>
</evidence>
<keyword evidence="8" id="KW-0325">Glycoprotein</keyword>
<name>A0A2U1MKL6_ARTAN</name>
<evidence type="ECO:0000256" key="1">
    <source>
        <dbReference type="ARBA" id="ARBA00004479"/>
    </source>
</evidence>
<feature type="domain" description="Leucine-rich repeat-containing N-terminal plant-type" evidence="9">
    <location>
        <begin position="2"/>
        <end position="41"/>
    </location>
</feature>
<evidence type="ECO:0000256" key="3">
    <source>
        <dbReference type="ARBA" id="ARBA00022692"/>
    </source>
</evidence>
<dbReference type="InterPro" id="IPR032675">
    <property type="entry name" value="LRR_dom_sf"/>
</dbReference>
<evidence type="ECO:0000256" key="8">
    <source>
        <dbReference type="ARBA" id="ARBA00023180"/>
    </source>
</evidence>
<dbReference type="AlphaFoldDB" id="A0A2U1MKL6"/>
<comment type="subcellular location">
    <subcellularLocation>
        <location evidence="1">Membrane</location>
        <topology evidence="1">Single-pass type I membrane protein</topology>
    </subcellularLocation>
</comment>
<dbReference type="SUPFAM" id="SSF52058">
    <property type="entry name" value="L domain-like"/>
    <property type="match status" value="1"/>
</dbReference>
<dbReference type="STRING" id="35608.A0A2U1MKL6"/>
<evidence type="ECO:0000313" key="10">
    <source>
        <dbReference type="EMBL" id="PWA61766.1"/>
    </source>
</evidence>